<dbReference type="Proteomes" id="UP001165444">
    <property type="component" value="Unassembled WGS sequence"/>
</dbReference>
<dbReference type="PANTHER" id="PTHR30329:SF21">
    <property type="entry name" value="LIPOPROTEIN YIAD-RELATED"/>
    <property type="match status" value="1"/>
</dbReference>
<gene>
    <name evidence="4" type="ORF">MUN53_03915</name>
</gene>
<sequence>MKKYGCFVAVLLLLGSTSCVTKKKYLLAENGRLEALQREETLKKQLVDCRDENDQLSARLTQLMRDTADMRRNIRSYREMLNTNLGEQDKLNELLTKKMQELDERERTINQLQDLINAQNEKVQNILKSVKDALMGFSSDELSVREENGKIYVAMSDKLLFQSGSATVDKRGKEALAKLAEVLNKQKDVDVNIEGHTDTKPIHTARFTDNWDLSVIRATSVVRILTKEYGVSPMQIVPSGRGEYLPVADNETTEGRSKNRRTEIIIAPKLDELLKILN</sequence>
<comment type="caution">
    <text evidence="4">The sequence shown here is derived from an EMBL/GenBank/DDBJ whole genome shotgun (WGS) entry which is preliminary data.</text>
</comment>
<dbReference type="Gene3D" id="3.30.1330.60">
    <property type="entry name" value="OmpA-like domain"/>
    <property type="match status" value="1"/>
</dbReference>
<keyword evidence="5" id="KW-1185">Reference proteome</keyword>
<accession>A0ABT0BYR2</accession>
<reference evidence="4 5" key="1">
    <citation type="submission" date="2022-03" db="EMBL/GenBank/DDBJ databases">
        <title>Parabacteroides sp. nov. isolated from swine feces.</title>
        <authorList>
            <person name="Bak J.E."/>
        </authorList>
    </citation>
    <scope>NUCLEOTIDE SEQUENCE [LARGE SCALE GENOMIC DNA]</scope>
    <source>
        <strain evidence="4 5">AGMB00274</strain>
    </source>
</reference>
<dbReference type="Pfam" id="PF00691">
    <property type="entry name" value="OmpA"/>
    <property type="match status" value="1"/>
</dbReference>
<dbReference type="CDD" id="cd07185">
    <property type="entry name" value="OmpA_C-like"/>
    <property type="match status" value="1"/>
</dbReference>
<feature type="domain" description="OmpA-like" evidence="3">
    <location>
        <begin position="148"/>
        <end position="270"/>
    </location>
</feature>
<dbReference type="InterPro" id="IPR036737">
    <property type="entry name" value="OmpA-like_sf"/>
</dbReference>
<dbReference type="PROSITE" id="PS51123">
    <property type="entry name" value="OMPA_2"/>
    <property type="match status" value="1"/>
</dbReference>
<feature type="coiled-coil region" evidence="2">
    <location>
        <begin position="39"/>
        <end position="129"/>
    </location>
</feature>
<dbReference type="PROSITE" id="PS51257">
    <property type="entry name" value="PROKAR_LIPOPROTEIN"/>
    <property type="match status" value="1"/>
</dbReference>
<evidence type="ECO:0000256" key="2">
    <source>
        <dbReference type="SAM" id="Coils"/>
    </source>
</evidence>
<dbReference type="PANTHER" id="PTHR30329">
    <property type="entry name" value="STATOR ELEMENT OF FLAGELLAR MOTOR COMPLEX"/>
    <property type="match status" value="1"/>
</dbReference>
<dbReference type="InterPro" id="IPR006665">
    <property type="entry name" value="OmpA-like"/>
</dbReference>
<dbReference type="RefSeq" id="WP_243323514.1">
    <property type="nucleotide sequence ID" value="NZ_JAKZMM010000007.1"/>
</dbReference>
<evidence type="ECO:0000259" key="3">
    <source>
        <dbReference type="PROSITE" id="PS51123"/>
    </source>
</evidence>
<organism evidence="4 5">
    <name type="scientific">Parabacteroides faecalis</name>
    <dbReference type="NCBI Taxonomy" id="2924040"/>
    <lineage>
        <taxon>Bacteria</taxon>
        <taxon>Pseudomonadati</taxon>
        <taxon>Bacteroidota</taxon>
        <taxon>Bacteroidia</taxon>
        <taxon>Bacteroidales</taxon>
        <taxon>Tannerellaceae</taxon>
        <taxon>Parabacteroides</taxon>
    </lineage>
</organism>
<evidence type="ECO:0000313" key="5">
    <source>
        <dbReference type="Proteomes" id="UP001165444"/>
    </source>
</evidence>
<proteinExistence type="predicted"/>
<keyword evidence="2" id="KW-0175">Coiled coil</keyword>
<keyword evidence="1" id="KW-0472">Membrane</keyword>
<name>A0ABT0BYR2_9BACT</name>
<evidence type="ECO:0000313" key="4">
    <source>
        <dbReference type="EMBL" id="MCJ2379760.1"/>
    </source>
</evidence>
<dbReference type="SUPFAM" id="SSF103088">
    <property type="entry name" value="OmpA-like"/>
    <property type="match status" value="1"/>
</dbReference>
<dbReference type="InterPro" id="IPR050330">
    <property type="entry name" value="Bact_OuterMem_StrucFunc"/>
</dbReference>
<dbReference type="EMBL" id="JAKZMM010000007">
    <property type="protein sequence ID" value="MCJ2379760.1"/>
    <property type="molecule type" value="Genomic_DNA"/>
</dbReference>
<evidence type="ECO:0000256" key="1">
    <source>
        <dbReference type="PROSITE-ProRule" id="PRU00473"/>
    </source>
</evidence>
<protein>
    <submittedName>
        <fullName evidence="4">OmpA family protein</fullName>
    </submittedName>
</protein>